<sequence>MPPPPQTNRLLSALSRSLFIQPRVPHCSVGPINTEELYPRFDQTTRNANANASNSHLPSTVVTIPEAARIKEISQCNFCEAFEKKS</sequence>
<dbReference type="EMBL" id="JAKROA010000002">
    <property type="protein sequence ID" value="KAL5110179.1"/>
    <property type="molecule type" value="Genomic_DNA"/>
</dbReference>
<organism evidence="1 2">
    <name type="scientific">Taenia crassiceps</name>
    <dbReference type="NCBI Taxonomy" id="6207"/>
    <lineage>
        <taxon>Eukaryota</taxon>
        <taxon>Metazoa</taxon>
        <taxon>Spiralia</taxon>
        <taxon>Lophotrochozoa</taxon>
        <taxon>Platyhelminthes</taxon>
        <taxon>Cestoda</taxon>
        <taxon>Eucestoda</taxon>
        <taxon>Cyclophyllidea</taxon>
        <taxon>Taeniidae</taxon>
        <taxon>Taenia</taxon>
    </lineage>
</organism>
<comment type="caution">
    <text evidence="1">The sequence shown here is derived from an EMBL/GenBank/DDBJ whole genome shotgun (WGS) entry which is preliminary data.</text>
</comment>
<evidence type="ECO:0000313" key="1">
    <source>
        <dbReference type="EMBL" id="KAL5110179.1"/>
    </source>
</evidence>
<evidence type="ECO:0000313" key="2">
    <source>
        <dbReference type="Proteomes" id="UP001651158"/>
    </source>
</evidence>
<reference evidence="1 2" key="1">
    <citation type="journal article" date="2022" name="Front. Cell. Infect. Microbiol.">
        <title>The Genomes of Two Strains of Taenia crassiceps the Animal Model for the Study of Human Cysticercosis.</title>
        <authorList>
            <person name="Bobes R.J."/>
            <person name="Estrada K."/>
            <person name="Rios-Valencia D.G."/>
            <person name="Calderon-Gallegos A."/>
            <person name="de la Torre P."/>
            <person name="Carrero J.C."/>
            <person name="Sanchez-Flores A."/>
            <person name="Laclette J.P."/>
        </authorList>
    </citation>
    <scope>NUCLEOTIDE SEQUENCE [LARGE SCALE GENOMIC DNA]</scope>
    <source>
        <strain evidence="1">WFUcys</strain>
    </source>
</reference>
<proteinExistence type="predicted"/>
<name>A0ABR4QKH6_9CEST</name>
<dbReference type="Proteomes" id="UP001651158">
    <property type="component" value="Unassembled WGS sequence"/>
</dbReference>
<accession>A0ABR4QKH6</accession>
<gene>
    <name evidence="1" type="ORF">TcWFU_004009</name>
</gene>
<keyword evidence="2" id="KW-1185">Reference proteome</keyword>
<protein>
    <submittedName>
        <fullName evidence="1">Uncharacterized protein</fullName>
    </submittedName>
</protein>